<evidence type="ECO:0000313" key="2">
    <source>
        <dbReference type="EMBL" id="MUN38229.1"/>
    </source>
</evidence>
<dbReference type="EMBL" id="WOFH01000005">
    <property type="protein sequence ID" value="MUN38229.1"/>
    <property type="molecule type" value="Genomic_DNA"/>
</dbReference>
<comment type="caution">
    <text evidence="2">The sequence shown here is derived from an EMBL/GenBank/DDBJ whole genome shotgun (WGS) entry which is preliminary data.</text>
</comment>
<evidence type="ECO:0000256" key="1">
    <source>
        <dbReference type="SAM" id="MobiDB-lite"/>
    </source>
</evidence>
<gene>
    <name evidence="2" type="ORF">GNZ18_16680</name>
</gene>
<evidence type="ECO:0008006" key="4">
    <source>
        <dbReference type="Google" id="ProtNLM"/>
    </source>
</evidence>
<dbReference type="Pfam" id="PF13576">
    <property type="entry name" value="Pentapeptide_3"/>
    <property type="match status" value="1"/>
</dbReference>
<organism evidence="2 3">
    <name type="scientific">Actinomadura litoris</name>
    <dbReference type="NCBI Taxonomy" id="2678616"/>
    <lineage>
        <taxon>Bacteria</taxon>
        <taxon>Bacillati</taxon>
        <taxon>Actinomycetota</taxon>
        <taxon>Actinomycetes</taxon>
        <taxon>Streptosporangiales</taxon>
        <taxon>Thermomonosporaceae</taxon>
        <taxon>Actinomadura</taxon>
    </lineage>
</organism>
<accession>A0A7K1L1F5</accession>
<dbReference type="Proteomes" id="UP000432015">
    <property type="component" value="Unassembled WGS sequence"/>
</dbReference>
<feature type="region of interest" description="Disordered" evidence="1">
    <location>
        <begin position="55"/>
        <end position="77"/>
    </location>
</feature>
<evidence type="ECO:0000313" key="3">
    <source>
        <dbReference type="Proteomes" id="UP000432015"/>
    </source>
</evidence>
<proteinExistence type="predicted"/>
<feature type="region of interest" description="Disordered" evidence="1">
    <location>
        <begin position="1"/>
        <end position="33"/>
    </location>
</feature>
<name>A0A7K1L1F5_9ACTN</name>
<reference evidence="2 3" key="1">
    <citation type="submission" date="2019-11" db="EMBL/GenBank/DDBJ databases">
        <authorList>
            <person name="Cao P."/>
        </authorList>
    </citation>
    <scope>NUCLEOTIDE SEQUENCE [LARGE SCALE GENOMIC DNA]</scope>
    <source>
        <strain evidence="2 3">NEAU-AAG5</strain>
    </source>
</reference>
<dbReference type="InterPro" id="IPR001646">
    <property type="entry name" value="5peptide_repeat"/>
</dbReference>
<sequence length="626" mass="66581">MPRVPADHSAFGATGDPHLGGRGGVSATPRTPGVAKITDRVGLLQREYRPVHMETFPSEGDIGRTRKVTSHESSQPPLTTVLWPRCTAVHGCTGRAVERLGGCPAHLRPDEFDRFVAGLRPGADLDLRGVTVPAWLLDALLDALTGPDGRPHIGRTRFDGAVLPAHAVLHGACVEGDSSFDGACFLGGASFYDARFFGNVSFRGARFGGNASFHAARFHRHASFEEAVFAGDALFGEAAWHADASFRRTVFIGAACFDRARFGRDAAMQAACFGAAVSFKRVHVARHARFERARFRHGAWLGPLVAGGRIGLADASANGGLRVHAAARQVSARGATVHGAADFRLRHAELDLEGAGVGGTVTVRSLPQPIQGVAEPVWIGPPTVRVLSLRGVSARGLHLADVDLSGCGFLGLHRPDLLRISGDCPFATVPARHWQPFGGPARRGRAVLAEDLARRAGVGGEPGRGHGRGHGRRHGAARGRVRRGGVDAARLEALYRELARASAGCGQAALARDFRYAALELRRHGDHAQWRRLTLHVLWLTSGYGLRTSRMMAWFAVLIALLCCGATYVRHGSHETSAAHTPALDRVCSAGRRGLLPAVRKAAFAGRGAAPGAVIEDDRNVTGCLQ</sequence>
<feature type="compositionally biased region" description="Basic residues" evidence="1">
    <location>
        <begin position="465"/>
        <end position="481"/>
    </location>
</feature>
<feature type="region of interest" description="Disordered" evidence="1">
    <location>
        <begin position="458"/>
        <end position="481"/>
    </location>
</feature>
<keyword evidence="3" id="KW-1185">Reference proteome</keyword>
<protein>
    <recommendedName>
        <fullName evidence="4">Pentapeptide repeat-containing protein</fullName>
    </recommendedName>
</protein>
<dbReference type="AlphaFoldDB" id="A0A7K1L1F5"/>